<dbReference type="EMBL" id="MU393547">
    <property type="protein sequence ID" value="KAI4861613.1"/>
    <property type="molecule type" value="Genomic_DNA"/>
</dbReference>
<reference evidence="1 2" key="1">
    <citation type="journal article" date="2022" name="New Phytol.">
        <title>Ecological generalism drives hyperdiversity of secondary metabolite gene clusters in xylarialean endophytes.</title>
        <authorList>
            <person name="Franco M.E.E."/>
            <person name="Wisecaver J.H."/>
            <person name="Arnold A.E."/>
            <person name="Ju Y.M."/>
            <person name="Slot J.C."/>
            <person name="Ahrendt S."/>
            <person name="Moore L.P."/>
            <person name="Eastman K.E."/>
            <person name="Scott K."/>
            <person name="Konkel Z."/>
            <person name="Mondo S.J."/>
            <person name="Kuo A."/>
            <person name="Hayes R.D."/>
            <person name="Haridas S."/>
            <person name="Andreopoulos B."/>
            <person name="Riley R."/>
            <person name="LaButti K."/>
            <person name="Pangilinan J."/>
            <person name="Lipzen A."/>
            <person name="Amirebrahimi M."/>
            <person name="Yan J."/>
            <person name="Adam C."/>
            <person name="Keymanesh K."/>
            <person name="Ng V."/>
            <person name="Louie K."/>
            <person name="Northen T."/>
            <person name="Drula E."/>
            <person name="Henrissat B."/>
            <person name="Hsieh H.M."/>
            <person name="Youens-Clark K."/>
            <person name="Lutzoni F."/>
            <person name="Miadlikowska J."/>
            <person name="Eastwood D.C."/>
            <person name="Hamelin R.C."/>
            <person name="Grigoriev I.V."/>
            <person name="U'Ren J.M."/>
        </authorList>
    </citation>
    <scope>NUCLEOTIDE SEQUENCE [LARGE SCALE GENOMIC DNA]</scope>
    <source>
        <strain evidence="1 2">CBS 119005</strain>
    </source>
</reference>
<accession>A0ACB9YRM6</accession>
<gene>
    <name evidence="1" type="ORF">F4820DRAFT_433096</name>
</gene>
<dbReference type="Proteomes" id="UP001497700">
    <property type="component" value="Unassembled WGS sequence"/>
</dbReference>
<proteinExistence type="predicted"/>
<name>A0ACB9YRM6_9PEZI</name>
<protein>
    <submittedName>
        <fullName evidence="1">Uncharacterized protein</fullName>
    </submittedName>
</protein>
<evidence type="ECO:0000313" key="1">
    <source>
        <dbReference type="EMBL" id="KAI4861613.1"/>
    </source>
</evidence>
<comment type="caution">
    <text evidence="1">The sequence shown here is derived from an EMBL/GenBank/DDBJ whole genome shotgun (WGS) entry which is preliminary data.</text>
</comment>
<organism evidence="1 2">
    <name type="scientific">Hypoxylon rubiginosum</name>
    <dbReference type="NCBI Taxonomy" id="110542"/>
    <lineage>
        <taxon>Eukaryota</taxon>
        <taxon>Fungi</taxon>
        <taxon>Dikarya</taxon>
        <taxon>Ascomycota</taxon>
        <taxon>Pezizomycotina</taxon>
        <taxon>Sordariomycetes</taxon>
        <taxon>Xylariomycetidae</taxon>
        <taxon>Xylariales</taxon>
        <taxon>Hypoxylaceae</taxon>
        <taxon>Hypoxylon</taxon>
    </lineage>
</organism>
<evidence type="ECO:0000313" key="2">
    <source>
        <dbReference type="Proteomes" id="UP001497700"/>
    </source>
</evidence>
<keyword evidence="2" id="KW-1185">Reference proteome</keyword>
<sequence>MEQPQLSTPTDKSTAVPHTSADRITKAADTTDPTETTAAAESSPPHSLDHLDRLHNSVPSLRFPRPLGNRQLTNWVSSSSPDIMQPENFPDDDPSLAELGYDVIGTDGESQAESTTSSFDYQRPDDVQSLAGTDTGTDVDTNEADTDSSDDEEEELPTIVDAPAASTISDTAVADEDETDDEDADVETLANQSLENPTDFSQHGLPRLGQSGQDQAQESPATVQVSPTRDVTLGDEDIEKMTFFPVQDEPENHRAEGYRLTLRYIQRNRRILVILSGLAIFYSLAIAGKYFLFNPSAPRVLSTVPVASISSAAVPSPIGSSLHTSTSTPTLASTQTQKALQTGTSPSSLVFMPFTKDKGQADIAGQFQQQTICSAKLSDRNGIIVKIPEAVKSTWLSRDAIMIAVSRGLYDIPTKVSSVEEGFLIEVPLDEAHDILAVTIVTTSKPKVKETFHVNFGGNKFTDALDAGKQLVKGFAQKFVDTVNETTAWVEESYIPALDVMSKQVCDQTSSVSDTLRQGIRDAGNAVLGLPTHLTSQVAQLKQSFDNDNMVQRRNQVQLQLVREAQDLRDELALRYVSAQLRSKLWWLRVQGKTEEYQRYLFKAEVYLKERVADAETARKERAERVKTQIRSRRKHERHERHETKGSFWNKGTGAP</sequence>